<accession>A0A6P6M692</accession>
<evidence type="ECO:0000313" key="15">
    <source>
        <dbReference type="RefSeq" id="XP_026092074.1"/>
    </source>
</evidence>
<dbReference type="Proteomes" id="UP000515129">
    <property type="component" value="Chromosome 47"/>
</dbReference>
<proteinExistence type="predicted"/>
<dbReference type="SMART" id="SM00409">
    <property type="entry name" value="IG"/>
    <property type="match status" value="1"/>
</dbReference>
<evidence type="ECO:0000256" key="11">
    <source>
        <dbReference type="SAM" id="MobiDB-lite"/>
    </source>
</evidence>
<dbReference type="AlphaFoldDB" id="A0A6P6M692"/>
<feature type="compositionally biased region" description="Pro residues" evidence="11">
    <location>
        <begin position="132"/>
        <end position="142"/>
    </location>
</feature>
<dbReference type="GeneID" id="113065107"/>
<keyword evidence="3" id="KW-0812">Transmembrane</keyword>
<comment type="subcellular location">
    <subcellularLocation>
        <location evidence="1">Cell membrane</location>
        <topology evidence="1">Single-pass type I membrane protein</topology>
    </subcellularLocation>
</comment>
<keyword evidence="14" id="KW-1185">Reference proteome</keyword>
<dbReference type="KEGG" id="caua:113065107"/>
<evidence type="ECO:0000256" key="6">
    <source>
        <dbReference type="ARBA" id="ARBA00023136"/>
    </source>
</evidence>
<protein>
    <submittedName>
        <fullName evidence="15">CD276 antigen homolog isoform X1</fullName>
    </submittedName>
</protein>
<evidence type="ECO:0000256" key="10">
    <source>
        <dbReference type="ARBA" id="ARBA00023319"/>
    </source>
</evidence>
<dbReference type="GO" id="GO:0042130">
    <property type="term" value="P:negative regulation of T cell proliferation"/>
    <property type="evidence" value="ECO:0007669"/>
    <property type="project" value="TreeGrafter"/>
</dbReference>
<evidence type="ECO:0000256" key="12">
    <source>
        <dbReference type="SAM" id="SignalP"/>
    </source>
</evidence>
<dbReference type="SUPFAM" id="SSF48726">
    <property type="entry name" value="Immunoglobulin"/>
    <property type="match status" value="1"/>
</dbReference>
<dbReference type="InterPro" id="IPR051713">
    <property type="entry name" value="T-cell_Activation_Regulation"/>
</dbReference>
<evidence type="ECO:0000256" key="9">
    <source>
        <dbReference type="ARBA" id="ARBA00023180"/>
    </source>
</evidence>
<dbReference type="GO" id="GO:0009897">
    <property type="term" value="C:external side of plasma membrane"/>
    <property type="evidence" value="ECO:0007669"/>
    <property type="project" value="TreeGrafter"/>
</dbReference>
<dbReference type="InterPro" id="IPR013783">
    <property type="entry name" value="Ig-like_fold"/>
</dbReference>
<dbReference type="RefSeq" id="XP_026092074.1">
    <property type="nucleotide sequence ID" value="XM_026236289.1"/>
</dbReference>
<keyword evidence="7" id="KW-1015">Disulfide bond</keyword>
<sequence length="174" mass="20366">MRVMVVRCWLIYLILHLIDKGSLQDPLEIEGVVGDSVILPCSYKERVLNPDERNVFWRYNTHKNVYDIEKGKEVTEDQDAVFKDRIESFPLEYKNGNFSIKLNHLRFTDNGEFFCYISKVERQYNLRLTVRAPPPTLSPPKPTADSRSSSMKTQQDGIVNFLIAVLEFFVLHYF</sequence>
<dbReference type="Pfam" id="PF07686">
    <property type="entry name" value="V-set"/>
    <property type="match status" value="1"/>
</dbReference>
<feature type="signal peptide" evidence="12">
    <location>
        <begin position="1"/>
        <end position="24"/>
    </location>
</feature>
<keyword evidence="6" id="KW-0472">Membrane</keyword>
<reference evidence="15" key="1">
    <citation type="submission" date="2025-08" db="UniProtKB">
        <authorList>
            <consortium name="RefSeq"/>
        </authorList>
    </citation>
    <scope>IDENTIFICATION</scope>
    <source>
        <strain evidence="15">Wakin</strain>
        <tissue evidence="15">Muscle</tissue>
    </source>
</reference>
<keyword evidence="2" id="KW-1003">Cell membrane</keyword>
<dbReference type="InterPro" id="IPR003599">
    <property type="entry name" value="Ig_sub"/>
</dbReference>
<keyword evidence="8" id="KW-0675">Receptor</keyword>
<keyword evidence="4 12" id="KW-0732">Signal</keyword>
<feature type="domain" description="Ig-like" evidence="13">
    <location>
        <begin position="34"/>
        <end position="125"/>
    </location>
</feature>
<dbReference type="Gene3D" id="2.60.40.10">
    <property type="entry name" value="Immunoglobulins"/>
    <property type="match status" value="1"/>
</dbReference>
<dbReference type="GO" id="GO:0007166">
    <property type="term" value="P:cell surface receptor signaling pathway"/>
    <property type="evidence" value="ECO:0007669"/>
    <property type="project" value="TreeGrafter"/>
</dbReference>
<evidence type="ECO:0000313" key="14">
    <source>
        <dbReference type="Proteomes" id="UP000515129"/>
    </source>
</evidence>
<keyword evidence="5" id="KW-1133">Transmembrane helix</keyword>
<evidence type="ECO:0000259" key="13">
    <source>
        <dbReference type="PROSITE" id="PS50835"/>
    </source>
</evidence>
<feature type="chain" id="PRO_5027613365" evidence="12">
    <location>
        <begin position="25"/>
        <end position="174"/>
    </location>
</feature>
<dbReference type="PANTHER" id="PTHR25466">
    <property type="entry name" value="T-LYMPHOCYTE ACTIVATION ANTIGEN"/>
    <property type="match status" value="1"/>
</dbReference>
<evidence type="ECO:0000256" key="2">
    <source>
        <dbReference type="ARBA" id="ARBA00022475"/>
    </source>
</evidence>
<evidence type="ECO:0000256" key="3">
    <source>
        <dbReference type="ARBA" id="ARBA00022692"/>
    </source>
</evidence>
<gene>
    <name evidence="15" type="primary">LOC113065107</name>
</gene>
<evidence type="ECO:0000256" key="7">
    <source>
        <dbReference type="ARBA" id="ARBA00023157"/>
    </source>
</evidence>
<keyword evidence="9" id="KW-0325">Glycoprotein</keyword>
<dbReference type="GO" id="GO:0031295">
    <property type="term" value="P:T cell costimulation"/>
    <property type="evidence" value="ECO:0007669"/>
    <property type="project" value="TreeGrafter"/>
</dbReference>
<dbReference type="GO" id="GO:0006955">
    <property type="term" value="P:immune response"/>
    <property type="evidence" value="ECO:0007669"/>
    <property type="project" value="TreeGrafter"/>
</dbReference>
<name>A0A6P6M692_CARAU</name>
<dbReference type="GO" id="GO:0071222">
    <property type="term" value="P:cellular response to lipopolysaccharide"/>
    <property type="evidence" value="ECO:0007669"/>
    <property type="project" value="TreeGrafter"/>
</dbReference>
<evidence type="ECO:0000256" key="1">
    <source>
        <dbReference type="ARBA" id="ARBA00004251"/>
    </source>
</evidence>
<feature type="region of interest" description="Disordered" evidence="11">
    <location>
        <begin position="131"/>
        <end position="150"/>
    </location>
</feature>
<dbReference type="PANTHER" id="PTHR25466:SF14">
    <property type="entry name" value="BUTYROPHILIN SUBFAMILY 2 MEMBER A2-LIKE-RELATED"/>
    <property type="match status" value="1"/>
</dbReference>
<dbReference type="InterPro" id="IPR036179">
    <property type="entry name" value="Ig-like_dom_sf"/>
</dbReference>
<dbReference type="OrthoDB" id="9898017at2759"/>
<dbReference type="GO" id="GO:0042102">
    <property type="term" value="P:positive regulation of T cell proliferation"/>
    <property type="evidence" value="ECO:0007669"/>
    <property type="project" value="TreeGrafter"/>
</dbReference>
<dbReference type="InterPro" id="IPR013106">
    <property type="entry name" value="Ig_V-set"/>
</dbReference>
<keyword evidence="10" id="KW-0393">Immunoglobulin domain</keyword>
<organism evidence="14 15">
    <name type="scientific">Carassius auratus</name>
    <name type="common">Goldfish</name>
    <dbReference type="NCBI Taxonomy" id="7957"/>
    <lineage>
        <taxon>Eukaryota</taxon>
        <taxon>Metazoa</taxon>
        <taxon>Chordata</taxon>
        <taxon>Craniata</taxon>
        <taxon>Vertebrata</taxon>
        <taxon>Euteleostomi</taxon>
        <taxon>Actinopterygii</taxon>
        <taxon>Neopterygii</taxon>
        <taxon>Teleostei</taxon>
        <taxon>Ostariophysi</taxon>
        <taxon>Cypriniformes</taxon>
        <taxon>Cyprinidae</taxon>
        <taxon>Cyprininae</taxon>
        <taxon>Carassius</taxon>
    </lineage>
</organism>
<evidence type="ECO:0000256" key="8">
    <source>
        <dbReference type="ARBA" id="ARBA00023170"/>
    </source>
</evidence>
<dbReference type="InterPro" id="IPR007110">
    <property type="entry name" value="Ig-like_dom"/>
</dbReference>
<evidence type="ECO:0000256" key="4">
    <source>
        <dbReference type="ARBA" id="ARBA00022729"/>
    </source>
</evidence>
<dbReference type="PROSITE" id="PS50835">
    <property type="entry name" value="IG_LIKE"/>
    <property type="match status" value="1"/>
</dbReference>
<evidence type="ECO:0000256" key="5">
    <source>
        <dbReference type="ARBA" id="ARBA00022989"/>
    </source>
</evidence>